<dbReference type="AlphaFoldDB" id="A0A022R6H3"/>
<accession>A0A022R6H3</accession>
<evidence type="ECO:0000313" key="1">
    <source>
        <dbReference type="EMBL" id="EYU35599.1"/>
    </source>
</evidence>
<protein>
    <submittedName>
        <fullName evidence="1">Uncharacterized protein</fullName>
    </submittedName>
</protein>
<reference evidence="1 2" key="1">
    <citation type="journal article" date="2013" name="Proc. Natl. Acad. Sci. U.S.A.">
        <title>Fine-scale variation in meiotic recombination in Mimulus inferred from population shotgun sequencing.</title>
        <authorList>
            <person name="Hellsten U."/>
            <person name="Wright K.M."/>
            <person name="Jenkins J."/>
            <person name="Shu S."/>
            <person name="Yuan Y."/>
            <person name="Wessler S.R."/>
            <person name="Schmutz J."/>
            <person name="Willis J.H."/>
            <person name="Rokhsar D.S."/>
        </authorList>
    </citation>
    <scope>NUCLEOTIDE SEQUENCE [LARGE SCALE GENOMIC DNA]</scope>
    <source>
        <strain evidence="2">cv. DUN x IM62</strain>
    </source>
</reference>
<dbReference type="Proteomes" id="UP000030748">
    <property type="component" value="Unassembled WGS sequence"/>
</dbReference>
<feature type="non-terminal residue" evidence="1">
    <location>
        <position position="35"/>
    </location>
</feature>
<dbReference type="EMBL" id="KI630612">
    <property type="protein sequence ID" value="EYU35599.1"/>
    <property type="molecule type" value="Genomic_DNA"/>
</dbReference>
<gene>
    <name evidence="1" type="ORF">MIMGU_mgv1a0033732mg</name>
</gene>
<name>A0A022R6H3_ERYGU</name>
<sequence>MNSDSRIELLLFLLDAMAMLLALSLATKFNSLCSE</sequence>
<evidence type="ECO:0000313" key="2">
    <source>
        <dbReference type="Proteomes" id="UP000030748"/>
    </source>
</evidence>
<keyword evidence="2" id="KW-1185">Reference proteome</keyword>
<proteinExistence type="predicted"/>
<organism evidence="1 2">
    <name type="scientific">Erythranthe guttata</name>
    <name type="common">Yellow monkey flower</name>
    <name type="synonym">Mimulus guttatus</name>
    <dbReference type="NCBI Taxonomy" id="4155"/>
    <lineage>
        <taxon>Eukaryota</taxon>
        <taxon>Viridiplantae</taxon>
        <taxon>Streptophyta</taxon>
        <taxon>Embryophyta</taxon>
        <taxon>Tracheophyta</taxon>
        <taxon>Spermatophyta</taxon>
        <taxon>Magnoliopsida</taxon>
        <taxon>eudicotyledons</taxon>
        <taxon>Gunneridae</taxon>
        <taxon>Pentapetalae</taxon>
        <taxon>asterids</taxon>
        <taxon>lamiids</taxon>
        <taxon>Lamiales</taxon>
        <taxon>Phrymaceae</taxon>
        <taxon>Erythranthe</taxon>
    </lineage>
</organism>